<keyword evidence="5 8" id="KW-0663">Pyridoxal phosphate</keyword>
<dbReference type="CDD" id="cd06453">
    <property type="entry name" value="SufS_like"/>
    <property type="match status" value="1"/>
</dbReference>
<comment type="catalytic activity">
    <reaction evidence="6 8">
        <text>(sulfur carrier)-H + L-cysteine = (sulfur carrier)-SH + L-alanine</text>
        <dbReference type="Rhea" id="RHEA:43892"/>
        <dbReference type="Rhea" id="RHEA-COMP:14737"/>
        <dbReference type="Rhea" id="RHEA-COMP:14739"/>
        <dbReference type="ChEBI" id="CHEBI:29917"/>
        <dbReference type="ChEBI" id="CHEBI:35235"/>
        <dbReference type="ChEBI" id="CHEBI:57972"/>
        <dbReference type="ChEBI" id="CHEBI:64428"/>
        <dbReference type="EC" id="2.8.1.7"/>
    </reaction>
</comment>
<comment type="caution">
    <text evidence="10">The sequence shown here is derived from an EMBL/GenBank/DDBJ whole genome shotgun (WGS) entry which is preliminary data.</text>
</comment>
<dbReference type="InterPro" id="IPR016454">
    <property type="entry name" value="Cysteine_dSase"/>
</dbReference>
<feature type="domain" description="Aminotransferase class V" evidence="9">
    <location>
        <begin position="23"/>
        <end position="391"/>
    </location>
</feature>
<dbReference type="InterPro" id="IPR000192">
    <property type="entry name" value="Aminotrans_V_dom"/>
</dbReference>
<name>A0A9X3WF66_9BACI</name>
<dbReference type="InterPro" id="IPR015424">
    <property type="entry name" value="PyrdxlP-dep_Trfase"/>
</dbReference>
<dbReference type="InterPro" id="IPR015422">
    <property type="entry name" value="PyrdxlP-dep_Trfase_small"/>
</dbReference>
<comment type="cofactor">
    <cofactor evidence="1 7">
        <name>pyridoxal 5'-phosphate</name>
        <dbReference type="ChEBI" id="CHEBI:597326"/>
    </cofactor>
</comment>
<dbReference type="Pfam" id="PF00266">
    <property type="entry name" value="Aminotran_5"/>
    <property type="match status" value="1"/>
</dbReference>
<dbReference type="Proteomes" id="UP001145069">
    <property type="component" value="Unassembled WGS sequence"/>
</dbReference>
<dbReference type="NCBIfam" id="TIGR01979">
    <property type="entry name" value="sufS"/>
    <property type="match status" value="1"/>
</dbReference>
<keyword evidence="4 8" id="KW-0808">Transferase</keyword>
<dbReference type="PANTHER" id="PTHR43586:SF8">
    <property type="entry name" value="CYSTEINE DESULFURASE 1, CHLOROPLASTIC"/>
    <property type="match status" value="1"/>
</dbReference>
<dbReference type="PIRSF" id="PIRSF005572">
    <property type="entry name" value="NifS"/>
    <property type="match status" value="1"/>
</dbReference>
<proteinExistence type="inferred from homology"/>
<comment type="similarity">
    <text evidence="2 8">Belongs to the class-V pyridoxal-phosphate-dependent aminotransferase family. Csd subfamily.</text>
</comment>
<evidence type="ECO:0000256" key="5">
    <source>
        <dbReference type="ARBA" id="ARBA00022898"/>
    </source>
</evidence>
<dbReference type="InterPro" id="IPR020578">
    <property type="entry name" value="Aminotrans_V_PyrdxlP_BS"/>
</dbReference>
<evidence type="ECO:0000256" key="3">
    <source>
        <dbReference type="ARBA" id="ARBA00012239"/>
    </source>
</evidence>
<dbReference type="InterPro" id="IPR015421">
    <property type="entry name" value="PyrdxlP-dep_Trfase_major"/>
</dbReference>
<dbReference type="SUPFAM" id="SSF53383">
    <property type="entry name" value="PLP-dependent transferases"/>
    <property type="match status" value="1"/>
</dbReference>
<keyword evidence="11" id="KW-1185">Reference proteome</keyword>
<accession>A0A9X3WF66</accession>
<dbReference type="GO" id="GO:0006534">
    <property type="term" value="P:cysteine metabolic process"/>
    <property type="evidence" value="ECO:0007669"/>
    <property type="project" value="UniProtKB-UniRule"/>
</dbReference>
<dbReference type="Gene3D" id="3.40.640.10">
    <property type="entry name" value="Type I PLP-dependent aspartate aminotransferase-like (Major domain)"/>
    <property type="match status" value="1"/>
</dbReference>
<dbReference type="AlphaFoldDB" id="A0A9X3WF66"/>
<evidence type="ECO:0000313" key="10">
    <source>
        <dbReference type="EMBL" id="MDC3417883.1"/>
    </source>
</evidence>
<sequence length="406" mass="44855">MDAKEIRKQFPILDQEINGNPLVYLDSAATSQKPIQVIKALDEYYKQDNSNVHRGVHTLGTRATDKYEGAREKVRNFINAESTKQIIFTRGTTTAINTVAYSYARATLQEGDEIVITTLEHHSNIIPWQQAAKATGATLKYIPMQPDGTLSLEDVEQTITENTKIVAMMQVSNVLGTINPVKEVAKIAHKNGAVMLVDGAQAVPHMAVDVQDLDCDFYAFSGHKMCGPTGIGVLYGKKELLEQMEPVEFGGEMIDFVNLYDSTWKELPWKFEGGTPIIAGAIGLGAAIDFLSEIGMETIEAHEHKLVKYAMEQMKKIEGLTIYGPENRAGLVTFNLDTVHPHDAATVLDSQGIAVRAGHHCAQPLMKWLDVTATARASFYLYNTEQEVDQLVTALAKTKEYFGDVF</sequence>
<evidence type="ECO:0000256" key="6">
    <source>
        <dbReference type="ARBA" id="ARBA00050776"/>
    </source>
</evidence>
<evidence type="ECO:0000259" key="9">
    <source>
        <dbReference type="Pfam" id="PF00266"/>
    </source>
</evidence>
<gene>
    <name evidence="10" type="ORF">NC799_13355</name>
</gene>
<evidence type="ECO:0000256" key="1">
    <source>
        <dbReference type="ARBA" id="ARBA00001933"/>
    </source>
</evidence>
<evidence type="ECO:0000256" key="2">
    <source>
        <dbReference type="ARBA" id="ARBA00010447"/>
    </source>
</evidence>
<evidence type="ECO:0000313" key="11">
    <source>
        <dbReference type="Proteomes" id="UP001145069"/>
    </source>
</evidence>
<organism evidence="10 11">
    <name type="scientific">Aquibacillus salsiterrae</name>
    <dbReference type="NCBI Taxonomy" id="2950439"/>
    <lineage>
        <taxon>Bacteria</taxon>
        <taxon>Bacillati</taxon>
        <taxon>Bacillota</taxon>
        <taxon>Bacilli</taxon>
        <taxon>Bacillales</taxon>
        <taxon>Bacillaceae</taxon>
        <taxon>Aquibacillus</taxon>
    </lineage>
</organism>
<dbReference type="PROSITE" id="PS00595">
    <property type="entry name" value="AA_TRANSFER_CLASS_5"/>
    <property type="match status" value="1"/>
</dbReference>
<dbReference type="InterPro" id="IPR010970">
    <property type="entry name" value="Cys_dSase_SufS"/>
</dbReference>
<dbReference type="EC" id="2.8.1.7" evidence="3 8"/>
<dbReference type="PANTHER" id="PTHR43586">
    <property type="entry name" value="CYSTEINE DESULFURASE"/>
    <property type="match status" value="1"/>
</dbReference>
<evidence type="ECO:0000256" key="7">
    <source>
        <dbReference type="RuleBase" id="RU004504"/>
    </source>
</evidence>
<dbReference type="GO" id="GO:0031071">
    <property type="term" value="F:cysteine desulfurase activity"/>
    <property type="evidence" value="ECO:0007669"/>
    <property type="project" value="UniProtKB-UniRule"/>
</dbReference>
<dbReference type="GO" id="GO:0030170">
    <property type="term" value="F:pyridoxal phosphate binding"/>
    <property type="evidence" value="ECO:0007669"/>
    <property type="project" value="UniProtKB-UniRule"/>
</dbReference>
<evidence type="ECO:0000256" key="8">
    <source>
        <dbReference type="RuleBase" id="RU004506"/>
    </source>
</evidence>
<dbReference type="RefSeq" id="WP_272446945.1">
    <property type="nucleotide sequence ID" value="NZ_JAMQKC010000015.1"/>
</dbReference>
<dbReference type="Gene3D" id="3.90.1150.10">
    <property type="entry name" value="Aspartate Aminotransferase, domain 1"/>
    <property type="match status" value="1"/>
</dbReference>
<protein>
    <recommendedName>
        <fullName evidence="3 8">Cysteine desulfurase</fullName>
        <ecNumber evidence="3 8">2.8.1.7</ecNumber>
    </recommendedName>
</protein>
<dbReference type="EMBL" id="JAMQKC010000015">
    <property type="protein sequence ID" value="MDC3417883.1"/>
    <property type="molecule type" value="Genomic_DNA"/>
</dbReference>
<reference evidence="10" key="1">
    <citation type="submission" date="2022-06" db="EMBL/GenBank/DDBJ databases">
        <title>Aquibacillus sp. a new bacterium isolated from soil saline samples.</title>
        <authorList>
            <person name="Galisteo C."/>
            <person name="De La Haba R."/>
            <person name="Sanchez-Porro C."/>
            <person name="Ventosa A."/>
        </authorList>
    </citation>
    <scope>NUCLEOTIDE SEQUENCE</scope>
    <source>
        <strain evidence="10">3ASR75-54</strain>
    </source>
</reference>
<comment type="function">
    <text evidence="8">Catalyzes the removal of elemental sulfur and selenium atoms from L-cysteine, L-cystine, L-selenocysteine, and L-selenocystine to produce L-alanine.</text>
</comment>
<evidence type="ECO:0000256" key="4">
    <source>
        <dbReference type="ARBA" id="ARBA00022679"/>
    </source>
</evidence>